<feature type="compositionally biased region" description="Basic and acidic residues" evidence="11">
    <location>
        <begin position="135"/>
        <end position="165"/>
    </location>
</feature>
<reference evidence="14" key="1">
    <citation type="submission" date="2023-06" db="EMBL/GenBank/DDBJ databases">
        <authorList>
            <person name="Kurt Z."/>
        </authorList>
    </citation>
    <scope>NUCLEOTIDE SEQUENCE</scope>
</reference>
<feature type="domain" description="Helicase ATP-binding" evidence="12">
    <location>
        <begin position="337"/>
        <end position="501"/>
    </location>
</feature>
<dbReference type="Gene3D" id="3.40.50.10810">
    <property type="entry name" value="Tandem AAA-ATPase domain"/>
    <property type="match status" value="1"/>
</dbReference>
<dbReference type="GO" id="GO:0006338">
    <property type="term" value="P:chromatin remodeling"/>
    <property type="evidence" value="ECO:0007669"/>
    <property type="project" value="UniProtKB-UniRule"/>
</dbReference>
<comment type="similarity">
    <text evidence="9">Belongs to the SNF2/RAD54 helicase family.</text>
</comment>
<keyword evidence="9" id="KW-0227">DNA damage</keyword>
<keyword evidence="7 9" id="KW-0238">DNA-binding</keyword>
<comment type="domain">
    <text evidence="9">The DBINO region is involved in binding to DNA.</text>
</comment>
<feature type="compositionally biased region" description="Basic residues" evidence="11">
    <location>
        <begin position="166"/>
        <end position="175"/>
    </location>
</feature>
<dbReference type="GO" id="GO:0006281">
    <property type="term" value="P:DNA repair"/>
    <property type="evidence" value="ECO:0007669"/>
    <property type="project" value="UniProtKB-UniRule"/>
</dbReference>
<comment type="catalytic activity">
    <reaction evidence="9">
        <text>ATP + H2O = ADP + phosphate + H(+)</text>
        <dbReference type="Rhea" id="RHEA:13065"/>
        <dbReference type="ChEBI" id="CHEBI:15377"/>
        <dbReference type="ChEBI" id="CHEBI:15378"/>
        <dbReference type="ChEBI" id="CHEBI:30616"/>
        <dbReference type="ChEBI" id="CHEBI:43474"/>
        <dbReference type="ChEBI" id="CHEBI:456216"/>
    </reaction>
</comment>
<dbReference type="Proteomes" id="UP001642409">
    <property type="component" value="Unassembled WGS sequence"/>
</dbReference>
<evidence type="ECO:0000313" key="14">
    <source>
        <dbReference type="EMBL" id="CAI9946154.1"/>
    </source>
</evidence>
<evidence type="ECO:0000256" key="4">
    <source>
        <dbReference type="ARBA" id="ARBA00022806"/>
    </source>
</evidence>
<dbReference type="GO" id="GO:0005524">
    <property type="term" value="F:ATP binding"/>
    <property type="evidence" value="ECO:0007669"/>
    <property type="project" value="UniProtKB-UniRule"/>
</dbReference>
<dbReference type="GO" id="GO:0003677">
    <property type="term" value="F:DNA binding"/>
    <property type="evidence" value="ECO:0007669"/>
    <property type="project" value="UniProtKB-UniRule"/>
</dbReference>
<evidence type="ECO:0000256" key="1">
    <source>
        <dbReference type="ARBA" id="ARBA00004123"/>
    </source>
</evidence>
<evidence type="ECO:0000256" key="7">
    <source>
        <dbReference type="ARBA" id="ARBA00023125"/>
    </source>
</evidence>
<evidence type="ECO:0000256" key="10">
    <source>
        <dbReference type="SAM" id="Coils"/>
    </source>
</evidence>
<evidence type="ECO:0000256" key="5">
    <source>
        <dbReference type="ARBA" id="ARBA00022840"/>
    </source>
</evidence>
<sequence>MPPKNTKRQKVECIDEQKISSCLYYIPNNEAETRQYEIISNYLNNYYHTSFNAAHANQIQCLQQSRLQLSNLSKIIRVSPVSLKQYLLGTNNKLIDSLSFLGNNAAQIQQVLLQFQAVPNSSKLIKLSQLPMFEERENQPDEKPAKSKAVPDSESEEAYRDETKQKGARKSKKTQINKIEEQQIIPFNACNSYNAYIMRETFERREYILAEHEYKLQLAKMLAEQCVQRLNELKASWFVTKTKKSKFSKLSRQIPQLNTFLSNQGAQLKQIQNDIQKSAYYTNIRKQKIGYYLQKTNNMCEQISQKVQQLPSVQPYLLDTQQGTLRPYQIYGMKFLVACTELNLNCLLADDLGLGKSLQTIALLSYLAGKGIHGPHLIVVPSTLIYNWQQEFSKWAPFFNVVVYYGSKAEREQIRNGWSYENHSTVILTSYNLAVIDLPIFKRKNFYYLILDEAHLIRNSKSKAWNSLLEIKSLHKLLISGTPISNSSSDIWSLLHFVLPGLFSSKTEFLNLFSRDIERMADGELAVNRKVIKWIHQLLRPFMLRRLKSEVESELPTKSEFIVPCPLTRQQLYLYSEFMNASETKKSIKGGNYMGVVNVLTNLRKICNHPRLLEDSQVFSAFVCQNGAWEWHGIGQNAVSEFIEGTDQDYRIFREFEDLNPKYLSAEQQKTLLKITQPYQHLIKRKRQYKCGCCGQTKPLLRTIRLRYSDIFNQSERETEMQVQNLIKRLTHVEVASSKELRHFSRKQLDFEIIKSDYQQSLFTYSNLVQNYKYEFNTCCNSALDTPSSLVDCLLPKHNKISNNISDQYFINTFKFAFNSEQPIIVFNPEIERNCFNFQAGRDNYVARGSAWSFHSVSSQSYMFDINPDIQQQQYQPQKFSSWDQHLNQVLFSPFKQQPVAVNNFYRSIQYILNKPIYTQNMHALLFDPAIQGISMLSNIVYSQFLNSKLIKKTPFKMLQLLNINHKIELKMFKFVMHKALLNFNTLSGYEPTFIGQFSNSNLFINSLNTFEQRKLKNYLCEQVIIPYPNSVYLQKDKMQRMQLNTNIKLMKQYKMNQFYSVEHNQELFDFKAHYIYKNRFTQQQLQQLGYPSTPDTDPVDSPYFPAQIQYQQTKEVKEESTTQNTTTQVTNKLFRSTKRALPQPTLLPTPRTLLHYSVPKLGSFSQVNFAFPEQLIHRNPTPTLPTFCGRSCNSSCVETNANTFGFNSHQFQFSKKFSPFQLYSQEQFYYIQDCVHVNEADQYNIFPFLNYKLLNDSQSFYQVNNVAFELKQREQIQFEDKTDLIQQSGKLIILQKLLQTLFSQNSRVLIFTQQHKMLDILELFLNHQKYHFFRMDGSSTPKQRINLVNQFNTNLSIFAFIMTTRTGGIGLNLTGADCVVFVDTDWNPQIHQQATDRVHRINQIKPVKVYTMLSEYTCEENIVRRATQKKHLDKLILRDGAFLPEYFDKNAQTFQDKVEKRFFKNETEKIDLVFVNLINQDQLKQRLGDVLDAYQDDDDKQASKELLKEFQGDAEDIQTEGDQETFTESSKQIIDQLNIYSTLEKIPQCYFKFFETGYNNVKEWQPDLEEEEQILGFSKEALDQIQEQEDIEQLKKQFIIHDVDRDAYKAQVEDLNNYAIHELQEDVKELTIQKKKVVKKAEELQIRKLWWQGK</sequence>
<evidence type="ECO:0000256" key="2">
    <source>
        <dbReference type="ARBA" id="ARBA00022741"/>
    </source>
</evidence>
<dbReference type="GO" id="GO:0031011">
    <property type="term" value="C:Ino80 complex"/>
    <property type="evidence" value="ECO:0007669"/>
    <property type="project" value="UniProtKB-UniRule"/>
</dbReference>
<dbReference type="InterPro" id="IPR038718">
    <property type="entry name" value="SNF2-like_sf"/>
</dbReference>
<keyword evidence="5 9" id="KW-0067">ATP-binding</keyword>
<dbReference type="Gene3D" id="3.40.50.300">
    <property type="entry name" value="P-loop containing nucleotide triphosphate hydrolases"/>
    <property type="match status" value="1"/>
</dbReference>
<evidence type="ECO:0000313" key="16">
    <source>
        <dbReference type="Proteomes" id="UP001642409"/>
    </source>
</evidence>
<dbReference type="PROSITE" id="PS51192">
    <property type="entry name" value="HELICASE_ATP_BIND_1"/>
    <property type="match status" value="1"/>
</dbReference>
<dbReference type="SMART" id="SM00490">
    <property type="entry name" value="HELICc"/>
    <property type="match status" value="1"/>
</dbReference>
<evidence type="ECO:0000256" key="6">
    <source>
        <dbReference type="ARBA" id="ARBA00022853"/>
    </source>
</evidence>
<dbReference type="InterPro" id="IPR000330">
    <property type="entry name" value="SNF2_N"/>
</dbReference>
<evidence type="ECO:0000256" key="8">
    <source>
        <dbReference type="ARBA" id="ARBA00023242"/>
    </source>
</evidence>
<reference evidence="15 16" key="2">
    <citation type="submission" date="2024-07" db="EMBL/GenBank/DDBJ databases">
        <authorList>
            <person name="Akdeniz Z."/>
        </authorList>
    </citation>
    <scope>NUCLEOTIDE SEQUENCE [LARGE SCALE GENOMIC DNA]</scope>
</reference>
<name>A0AA86PTY0_9EUKA</name>
<dbReference type="CDD" id="cd18793">
    <property type="entry name" value="SF2_C_SNF"/>
    <property type="match status" value="1"/>
</dbReference>
<dbReference type="Pfam" id="PF00176">
    <property type="entry name" value="SNF2-rel_dom"/>
    <property type="match status" value="1"/>
</dbReference>
<keyword evidence="3 9" id="KW-0378">Hydrolase</keyword>
<keyword evidence="9" id="KW-0234">DNA repair</keyword>
<accession>A0AA86PTY0</accession>
<dbReference type="InterPro" id="IPR001650">
    <property type="entry name" value="Helicase_C-like"/>
</dbReference>
<dbReference type="EMBL" id="CAXDID020000423">
    <property type="protein sequence ID" value="CAL6089929.1"/>
    <property type="molecule type" value="Genomic_DNA"/>
</dbReference>
<dbReference type="InterPro" id="IPR027417">
    <property type="entry name" value="P-loop_NTPase"/>
</dbReference>
<comment type="subunit">
    <text evidence="9">Component of the INO80 chromatin-remodeling complex.</text>
</comment>
<evidence type="ECO:0000313" key="15">
    <source>
        <dbReference type="EMBL" id="CAL6089929.1"/>
    </source>
</evidence>
<feature type="domain" description="Helicase C-terminal" evidence="13">
    <location>
        <begin position="1294"/>
        <end position="1463"/>
    </location>
</feature>
<dbReference type="InterPro" id="IPR014001">
    <property type="entry name" value="Helicase_ATP-bd"/>
</dbReference>
<keyword evidence="4 14" id="KW-0347">Helicase</keyword>
<dbReference type="GO" id="GO:0004386">
    <property type="term" value="F:helicase activity"/>
    <property type="evidence" value="ECO:0007669"/>
    <property type="project" value="UniProtKB-KW"/>
</dbReference>
<evidence type="ECO:0000259" key="12">
    <source>
        <dbReference type="PROSITE" id="PS51192"/>
    </source>
</evidence>
<comment type="subcellular location">
    <subcellularLocation>
        <location evidence="1 9">Nucleus</location>
    </subcellularLocation>
</comment>
<feature type="region of interest" description="Disordered" evidence="11">
    <location>
        <begin position="135"/>
        <end position="175"/>
    </location>
</feature>
<dbReference type="PANTHER" id="PTHR45685">
    <property type="entry name" value="HELICASE SRCAP-RELATED"/>
    <property type="match status" value="1"/>
</dbReference>
<feature type="coiled-coil region" evidence="10">
    <location>
        <begin position="1621"/>
        <end position="1648"/>
    </location>
</feature>
<keyword evidence="2" id="KW-0547">Nucleotide-binding</keyword>
<dbReference type="GO" id="GO:0042393">
    <property type="term" value="F:histone binding"/>
    <property type="evidence" value="ECO:0007669"/>
    <property type="project" value="TreeGrafter"/>
</dbReference>
<keyword evidence="6" id="KW-0156">Chromatin regulator</keyword>
<evidence type="ECO:0000256" key="9">
    <source>
        <dbReference type="RuleBase" id="RU368001"/>
    </source>
</evidence>
<organism evidence="14">
    <name type="scientific">Hexamita inflata</name>
    <dbReference type="NCBI Taxonomy" id="28002"/>
    <lineage>
        <taxon>Eukaryota</taxon>
        <taxon>Metamonada</taxon>
        <taxon>Diplomonadida</taxon>
        <taxon>Hexamitidae</taxon>
        <taxon>Hexamitinae</taxon>
        <taxon>Hexamita</taxon>
    </lineage>
</organism>
<keyword evidence="16" id="KW-1185">Reference proteome</keyword>
<dbReference type="SUPFAM" id="SSF52540">
    <property type="entry name" value="P-loop containing nucleoside triphosphate hydrolases"/>
    <property type="match status" value="3"/>
</dbReference>
<dbReference type="GO" id="GO:0016887">
    <property type="term" value="F:ATP hydrolysis activity"/>
    <property type="evidence" value="ECO:0007669"/>
    <property type="project" value="TreeGrafter"/>
</dbReference>
<dbReference type="EC" id="3.6.4.-" evidence="9"/>
<keyword evidence="8" id="KW-0539">Nucleus</keyword>
<evidence type="ECO:0000259" key="13">
    <source>
        <dbReference type="PROSITE" id="PS51194"/>
    </source>
</evidence>
<proteinExistence type="inferred from homology"/>
<dbReference type="FunFam" id="3.40.50.10810:FF:000005">
    <property type="entry name" value="Photoperiod-independent early flowering 1"/>
    <property type="match status" value="1"/>
</dbReference>
<comment type="function">
    <text evidence="9">ATPase component of the INO80 complex which remodels chromatin by shifting nucleosomes and is involved in DNA repair.</text>
</comment>
<dbReference type="InterPro" id="IPR050520">
    <property type="entry name" value="INO80/SWR1_helicase"/>
</dbReference>
<evidence type="ECO:0000256" key="3">
    <source>
        <dbReference type="ARBA" id="ARBA00022801"/>
    </source>
</evidence>
<dbReference type="SMART" id="SM00487">
    <property type="entry name" value="DEXDc"/>
    <property type="match status" value="1"/>
</dbReference>
<keyword evidence="10" id="KW-0175">Coiled coil</keyword>
<protein>
    <recommendedName>
        <fullName evidence="9">Chromatin-remodeling ATPase INO80</fullName>
        <ecNumber evidence="9">3.6.4.-</ecNumber>
    </recommendedName>
</protein>
<evidence type="ECO:0000256" key="11">
    <source>
        <dbReference type="SAM" id="MobiDB-lite"/>
    </source>
</evidence>
<dbReference type="PANTHER" id="PTHR45685:SF2">
    <property type="entry name" value="CHROMATIN-REMODELING ATPASE INO80"/>
    <property type="match status" value="1"/>
</dbReference>
<dbReference type="Gene3D" id="1.20.120.850">
    <property type="entry name" value="SWI2/SNF2 ATPases, N-terminal domain"/>
    <property type="match status" value="1"/>
</dbReference>
<gene>
    <name evidence="14" type="ORF">HINF_LOCUS33799</name>
    <name evidence="15" type="ORF">HINF_LOCUS65066</name>
</gene>
<dbReference type="Pfam" id="PF00271">
    <property type="entry name" value="Helicase_C"/>
    <property type="match status" value="1"/>
</dbReference>
<dbReference type="PROSITE" id="PS51194">
    <property type="entry name" value="HELICASE_CTER"/>
    <property type="match status" value="1"/>
</dbReference>
<comment type="caution">
    <text evidence="14">The sequence shown here is derived from an EMBL/GenBank/DDBJ whole genome shotgun (WGS) entry which is preliminary data.</text>
</comment>
<dbReference type="EMBL" id="CATOUU010000757">
    <property type="protein sequence ID" value="CAI9946154.1"/>
    <property type="molecule type" value="Genomic_DNA"/>
</dbReference>
<dbReference type="InterPro" id="IPR049730">
    <property type="entry name" value="SNF2/RAD54-like_C"/>
</dbReference>